<comment type="caution">
    <text evidence="2">The sequence shown here is derived from an EMBL/GenBank/DDBJ whole genome shotgun (WGS) entry which is preliminary data.</text>
</comment>
<feature type="compositionally biased region" description="Low complexity" evidence="1">
    <location>
        <begin position="253"/>
        <end position="272"/>
    </location>
</feature>
<feature type="compositionally biased region" description="Basic residues" evidence="1">
    <location>
        <begin position="154"/>
        <end position="165"/>
    </location>
</feature>
<name>A0A7Y9F337_9ACTN</name>
<evidence type="ECO:0000313" key="3">
    <source>
        <dbReference type="Proteomes" id="UP000516957"/>
    </source>
</evidence>
<feature type="region of interest" description="Disordered" evidence="1">
    <location>
        <begin position="94"/>
        <end position="126"/>
    </location>
</feature>
<keyword evidence="3" id="KW-1185">Reference proteome</keyword>
<evidence type="ECO:0000313" key="2">
    <source>
        <dbReference type="EMBL" id="NYD58623.1"/>
    </source>
</evidence>
<feature type="compositionally biased region" description="Basic residues" evidence="1">
    <location>
        <begin position="207"/>
        <end position="228"/>
    </location>
</feature>
<dbReference type="EMBL" id="JACCBE010000001">
    <property type="protein sequence ID" value="NYD58623.1"/>
    <property type="molecule type" value="Genomic_DNA"/>
</dbReference>
<dbReference type="AlphaFoldDB" id="A0A7Y9F337"/>
<sequence length="320" mass="33680">MSRDLALPRSGTYHLLDTMIDAGYVTHYPDQRSTVWGSRPTSSLAVTCVRSPFSVLLADHWRTLPTAVGTAPICRSSMGARSCTSSRSARGAGTAYHRCRGQASRTHDGLGPRHAGRAATGAGAGAVPECKGPAWQCAVRPADTDRAATSAERRTKRWCRQRRGGGHSGPGIPGPRRPTDHGAAHGGAVPHRGRRAEAGHAATGRTRPGHRERPRRRYPVCRGTRGRRALVGPGRDGEVGDQHCSDPRRRGVAAFPSRSPSSRPASPDCPRSTAAGGSEPNAPAVRDDGSAEAGLPGDDVSEVSTVCRSRSPHPDAESAS</sequence>
<protein>
    <submittedName>
        <fullName evidence="2">Uncharacterized protein</fullName>
    </submittedName>
</protein>
<feature type="region of interest" description="Disordered" evidence="1">
    <location>
        <begin position="141"/>
        <end position="320"/>
    </location>
</feature>
<reference evidence="2 3" key="1">
    <citation type="submission" date="2020-07" db="EMBL/GenBank/DDBJ databases">
        <title>Sequencing the genomes of 1000 actinobacteria strains.</title>
        <authorList>
            <person name="Klenk H.-P."/>
        </authorList>
    </citation>
    <scope>NUCLEOTIDE SEQUENCE [LARGE SCALE GENOMIC DNA]</scope>
    <source>
        <strain evidence="2 3">DSM 18965</strain>
    </source>
</reference>
<proteinExistence type="predicted"/>
<organism evidence="2 3">
    <name type="scientific">Nocardioides marinisabuli</name>
    <dbReference type="NCBI Taxonomy" id="419476"/>
    <lineage>
        <taxon>Bacteria</taxon>
        <taxon>Bacillati</taxon>
        <taxon>Actinomycetota</taxon>
        <taxon>Actinomycetes</taxon>
        <taxon>Propionibacteriales</taxon>
        <taxon>Nocardioidaceae</taxon>
        <taxon>Nocardioides</taxon>
    </lineage>
</organism>
<accession>A0A7Y9F337</accession>
<evidence type="ECO:0000256" key="1">
    <source>
        <dbReference type="SAM" id="MobiDB-lite"/>
    </source>
</evidence>
<feature type="compositionally biased region" description="Basic and acidic residues" evidence="1">
    <location>
        <begin position="235"/>
        <end position="249"/>
    </location>
</feature>
<gene>
    <name evidence="2" type="ORF">BKA08_002861</name>
</gene>
<dbReference type="Proteomes" id="UP000516957">
    <property type="component" value="Unassembled WGS sequence"/>
</dbReference>